<feature type="transmembrane region" description="Helical" evidence="5">
    <location>
        <begin position="147"/>
        <end position="169"/>
    </location>
</feature>
<feature type="transmembrane region" description="Helical" evidence="5">
    <location>
        <begin position="238"/>
        <end position="259"/>
    </location>
</feature>
<name>A0ABS7FTQ7_9ACTN</name>
<dbReference type="SUPFAM" id="SSF103473">
    <property type="entry name" value="MFS general substrate transporter"/>
    <property type="match status" value="1"/>
</dbReference>
<feature type="domain" description="Major facilitator superfamily (MFS) profile" evidence="6">
    <location>
        <begin position="24"/>
        <end position="453"/>
    </location>
</feature>
<keyword evidence="4 5" id="KW-0472">Membrane</keyword>
<evidence type="ECO:0000313" key="7">
    <source>
        <dbReference type="EMBL" id="MBW8482933.1"/>
    </source>
</evidence>
<evidence type="ECO:0000256" key="5">
    <source>
        <dbReference type="SAM" id="Phobius"/>
    </source>
</evidence>
<reference evidence="7 8" key="1">
    <citation type="submission" date="2021-07" db="EMBL/GenBank/DDBJ databases">
        <title>Actinomadura sp. PM05-2 isolated from lichen.</title>
        <authorList>
            <person name="Somphong A."/>
            <person name="Phongsopitanun W."/>
            <person name="Tanasupawat S."/>
            <person name="Peongsungnone V."/>
        </authorList>
    </citation>
    <scope>NUCLEOTIDE SEQUENCE [LARGE SCALE GENOMIC DNA]</scope>
    <source>
        <strain evidence="7 8">PM05-2</strain>
    </source>
</reference>
<evidence type="ECO:0000256" key="4">
    <source>
        <dbReference type="ARBA" id="ARBA00023136"/>
    </source>
</evidence>
<keyword evidence="8" id="KW-1185">Reference proteome</keyword>
<evidence type="ECO:0000256" key="3">
    <source>
        <dbReference type="ARBA" id="ARBA00022989"/>
    </source>
</evidence>
<dbReference type="InterPro" id="IPR011701">
    <property type="entry name" value="MFS"/>
</dbReference>
<keyword evidence="3 5" id="KW-1133">Transmembrane helix</keyword>
<feature type="transmembrane region" description="Helical" evidence="5">
    <location>
        <begin position="175"/>
        <end position="194"/>
    </location>
</feature>
<keyword evidence="2 5" id="KW-0812">Transmembrane</keyword>
<comment type="caution">
    <text evidence="7">The sequence shown here is derived from an EMBL/GenBank/DDBJ whole genome shotgun (WGS) entry which is preliminary data.</text>
</comment>
<dbReference type="Gene3D" id="1.20.1250.20">
    <property type="entry name" value="MFS general substrate transporter like domains"/>
    <property type="match status" value="1"/>
</dbReference>
<feature type="transmembrane region" description="Helical" evidence="5">
    <location>
        <begin position="428"/>
        <end position="447"/>
    </location>
</feature>
<feature type="transmembrane region" description="Helical" evidence="5">
    <location>
        <begin position="403"/>
        <end position="422"/>
    </location>
</feature>
<feature type="transmembrane region" description="Helical" evidence="5">
    <location>
        <begin position="300"/>
        <end position="320"/>
    </location>
</feature>
<feature type="transmembrane region" description="Helical" evidence="5">
    <location>
        <begin position="271"/>
        <end position="294"/>
    </location>
</feature>
<proteinExistence type="predicted"/>
<dbReference type="InterPro" id="IPR020846">
    <property type="entry name" value="MFS_dom"/>
</dbReference>
<dbReference type="PROSITE" id="PS50850">
    <property type="entry name" value="MFS"/>
    <property type="match status" value="1"/>
</dbReference>
<evidence type="ECO:0000256" key="1">
    <source>
        <dbReference type="ARBA" id="ARBA00004651"/>
    </source>
</evidence>
<dbReference type="Proteomes" id="UP000774570">
    <property type="component" value="Unassembled WGS sequence"/>
</dbReference>
<feature type="transmembrane region" description="Helical" evidence="5">
    <location>
        <begin position="118"/>
        <end position="135"/>
    </location>
</feature>
<dbReference type="InterPro" id="IPR036259">
    <property type="entry name" value="MFS_trans_sf"/>
</dbReference>
<evidence type="ECO:0000259" key="6">
    <source>
        <dbReference type="PROSITE" id="PS50850"/>
    </source>
</evidence>
<accession>A0ABS7FTQ7</accession>
<sequence>MTAALAPEPTAPAASVLDARHRTATTGIVLVVTLLAFEAMSVGTVMPVLARDLDGLPLYAWGFSATLISGLLTTVLGGGWVDRSGPGRPLLAGLAVFVAGLAVAGAAPAMAVFIGGRVLQGLGTGVAMVAVYVLIARAYPEELRPRVFAALAAAWVLPSLVGPAVGGFVAEHAGWRWVFLGLIPLVVPAAAMLLPALRDLRPADGPPAPVSRSRYLAAVAAAAGAGAFLYGIDDVTVPHLLLATAGIAGIAAGLPRLLPAGALRMRRGLPSVVLVRGLLAGAFFGMDAFIPLALTGLHGFGAAQAGVALTVGALGWSGASQIQGRSARPRAFFVRLGAALVTLGIAGVVVALEFSGWATVPAWTVGGAGMGFAISSLSVLTLDASPEGEQGANSAALQIADQLGSSLIVGAAGAVVAALGAARLGAGVAVSGAAFAAVAAVALAASFRLEARP</sequence>
<feature type="transmembrane region" description="Helical" evidence="5">
    <location>
        <begin position="28"/>
        <end position="50"/>
    </location>
</feature>
<dbReference type="PANTHER" id="PTHR23501">
    <property type="entry name" value="MAJOR FACILITATOR SUPERFAMILY"/>
    <property type="match status" value="1"/>
</dbReference>
<comment type="subcellular location">
    <subcellularLocation>
        <location evidence="1">Cell membrane</location>
        <topology evidence="1">Multi-pass membrane protein</topology>
    </subcellularLocation>
</comment>
<dbReference type="PRINTS" id="PR01036">
    <property type="entry name" value="TCRTETB"/>
</dbReference>
<feature type="transmembrane region" description="Helical" evidence="5">
    <location>
        <begin position="360"/>
        <end position="382"/>
    </location>
</feature>
<organism evidence="7 8">
    <name type="scientific">Actinomadura parmotrematis</name>
    <dbReference type="NCBI Taxonomy" id="2864039"/>
    <lineage>
        <taxon>Bacteria</taxon>
        <taxon>Bacillati</taxon>
        <taxon>Actinomycetota</taxon>
        <taxon>Actinomycetes</taxon>
        <taxon>Streptosporangiales</taxon>
        <taxon>Thermomonosporaceae</taxon>
        <taxon>Actinomadura</taxon>
    </lineage>
</organism>
<feature type="transmembrane region" description="Helical" evidence="5">
    <location>
        <begin position="215"/>
        <end position="232"/>
    </location>
</feature>
<dbReference type="PANTHER" id="PTHR23501:SF154">
    <property type="entry name" value="MULTIDRUG-EFFLUX TRANSPORTER RV1634-RELATED"/>
    <property type="match status" value="1"/>
</dbReference>
<dbReference type="RefSeq" id="WP_220165815.1">
    <property type="nucleotide sequence ID" value="NZ_JAIBOA010000006.1"/>
</dbReference>
<dbReference type="Pfam" id="PF07690">
    <property type="entry name" value="MFS_1"/>
    <property type="match status" value="1"/>
</dbReference>
<gene>
    <name evidence="7" type="ORF">K1Y72_11175</name>
</gene>
<feature type="transmembrane region" description="Helical" evidence="5">
    <location>
        <begin position="56"/>
        <end position="78"/>
    </location>
</feature>
<dbReference type="EMBL" id="JAIBOA010000006">
    <property type="protein sequence ID" value="MBW8482933.1"/>
    <property type="molecule type" value="Genomic_DNA"/>
</dbReference>
<evidence type="ECO:0000313" key="8">
    <source>
        <dbReference type="Proteomes" id="UP000774570"/>
    </source>
</evidence>
<feature type="transmembrane region" description="Helical" evidence="5">
    <location>
        <begin position="332"/>
        <end position="354"/>
    </location>
</feature>
<protein>
    <submittedName>
        <fullName evidence="7">MFS transporter</fullName>
    </submittedName>
</protein>
<evidence type="ECO:0000256" key="2">
    <source>
        <dbReference type="ARBA" id="ARBA00022692"/>
    </source>
</evidence>
<feature type="transmembrane region" description="Helical" evidence="5">
    <location>
        <begin position="90"/>
        <end position="112"/>
    </location>
</feature>